<name>A2Q3S5_MEDTR</name>
<organism evidence="2">
    <name type="scientific">Medicago truncatula</name>
    <name type="common">Barrel medic</name>
    <name type="synonym">Medicago tribuloides</name>
    <dbReference type="NCBI Taxonomy" id="3880"/>
    <lineage>
        <taxon>Eukaryota</taxon>
        <taxon>Viridiplantae</taxon>
        <taxon>Streptophyta</taxon>
        <taxon>Embryophyta</taxon>
        <taxon>Tracheophyta</taxon>
        <taxon>Spermatophyta</taxon>
        <taxon>Magnoliopsida</taxon>
        <taxon>eudicotyledons</taxon>
        <taxon>Gunneridae</taxon>
        <taxon>Pentapetalae</taxon>
        <taxon>rosids</taxon>
        <taxon>fabids</taxon>
        <taxon>Fabales</taxon>
        <taxon>Fabaceae</taxon>
        <taxon>Papilionoideae</taxon>
        <taxon>50 kb inversion clade</taxon>
        <taxon>NPAAA clade</taxon>
        <taxon>Hologalegina</taxon>
        <taxon>IRL clade</taxon>
        <taxon>Trifolieae</taxon>
        <taxon>Medicago</taxon>
    </lineage>
</organism>
<sequence>MMMDFLRILTSFFAKVATVDKNGTKPLKGNGWSCTNQKRKWATQCVTHLTGVSEPTSVVSKQMRFLGDVRKPDDSDPEDVVNLVKKDFKIKKAAIEVELDGQKIDEERNYFFPKDFAGSAEEPNNIKEHECEESLDAKDPHEIKLHLSIEINGADESKLGEYSRGLML</sequence>
<evidence type="ECO:0000313" key="2">
    <source>
        <dbReference type="EMBL" id="ABN08275.1"/>
    </source>
</evidence>
<protein>
    <submittedName>
        <fullName evidence="2">Uncharacterized protein</fullName>
    </submittedName>
</protein>
<accession>A2Q3S5</accession>
<proteinExistence type="predicted"/>
<gene>
    <name evidence="2" type="ORF">MtrDRAFT_AC155888g23v2</name>
</gene>
<reference evidence="2" key="1">
    <citation type="submission" date="2005-03" db="EMBL/GenBank/DDBJ databases">
        <authorList>
            <person name="Town C.D."/>
        </authorList>
    </citation>
    <scope>NUCLEOTIDE SEQUENCE</scope>
</reference>
<keyword evidence="1" id="KW-0732">Signal</keyword>
<reference evidence="2" key="2">
    <citation type="submission" date="2007-03" db="EMBL/GenBank/DDBJ databases">
        <authorList>
            <consortium name="The International Medicago Genome Annotation Group"/>
        </authorList>
    </citation>
    <scope>NUCLEOTIDE SEQUENCE</scope>
</reference>
<dbReference type="AlphaFoldDB" id="A2Q3S5"/>
<dbReference type="EMBL" id="AC155888">
    <property type="protein sequence ID" value="ABN08275.1"/>
    <property type="molecule type" value="Genomic_DNA"/>
</dbReference>
<feature type="signal peptide" evidence="1">
    <location>
        <begin position="1"/>
        <end position="18"/>
    </location>
</feature>
<evidence type="ECO:0000256" key="1">
    <source>
        <dbReference type="SAM" id="SignalP"/>
    </source>
</evidence>
<feature type="chain" id="PRO_5002644178" evidence="1">
    <location>
        <begin position="19"/>
        <end position="168"/>
    </location>
</feature>